<reference evidence="2 3" key="1">
    <citation type="submission" date="2020-08" db="EMBL/GenBank/DDBJ databases">
        <title>Genome sequence of Leucobacter denitrificans KACC 14055T.</title>
        <authorList>
            <person name="Hyun D.-W."/>
            <person name="Bae J.-W."/>
        </authorList>
    </citation>
    <scope>NUCLEOTIDE SEQUENCE [LARGE SCALE GENOMIC DNA]</scope>
    <source>
        <strain evidence="2 3">KACC 14055</strain>
    </source>
</reference>
<dbReference type="RefSeq" id="WP_187554395.1">
    <property type="nucleotide sequence ID" value="NZ_CP060716.1"/>
</dbReference>
<gene>
    <name evidence="2" type="ORF">H9L06_06235</name>
</gene>
<organism evidence="2 3">
    <name type="scientific">Leucobacter denitrificans</name>
    <dbReference type="NCBI Taxonomy" id="683042"/>
    <lineage>
        <taxon>Bacteria</taxon>
        <taxon>Bacillati</taxon>
        <taxon>Actinomycetota</taxon>
        <taxon>Actinomycetes</taxon>
        <taxon>Micrococcales</taxon>
        <taxon>Microbacteriaceae</taxon>
        <taxon>Leucobacter</taxon>
    </lineage>
</organism>
<keyword evidence="3" id="KW-1185">Reference proteome</keyword>
<keyword evidence="1" id="KW-1133">Transmembrane helix</keyword>
<evidence type="ECO:0008006" key="4">
    <source>
        <dbReference type="Google" id="ProtNLM"/>
    </source>
</evidence>
<keyword evidence="1" id="KW-0812">Transmembrane</keyword>
<keyword evidence="1" id="KW-0472">Membrane</keyword>
<dbReference type="Proteomes" id="UP000515934">
    <property type="component" value="Chromosome"/>
</dbReference>
<sequence length="85" mass="9196">MNKSKAQGIIEAELARADLYDTLGQLRDRLNYAQRFDDAVDRVGVRIQEVKEERPAVFAAGVVVAAAAVGAVVWAVASGIAKRIR</sequence>
<accession>A0A7G9S249</accession>
<dbReference type="EMBL" id="CP060716">
    <property type="protein sequence ID" value="QNN61924.1"/>
    <property type="molecule type" value="Genomic_DNA"/>
</dbReference>
<evidence type="ECO:0000256" key="1">
    <source>
        <dbReference type="SAM" id="Phobius"/>
    </source>
</evidence>
<feature type="transmembrane region" description="Helical" evidence="1">
    <location>
        <begin position="56"/>
        <end position="77"/>
    </location>
</feature>
<dbReference type="KEGG" id="ldn:H9L06_06235"/>
<evidence type="ECO:0000313" key="2">
    <source>
        <dbReference type="EMBL" id="QNN61924.1"/>
    </source>
</evidence>
<dbReference type="AlphaFoldDB" id="A0A7G9S249"/>
<proteinExistence type="predicted"/>
<protein>
    <recommendedName>
        <fullName evidence="4">DUF3618 domain-containing protein</fullName>
    </recommendedName>
</protein>
<name>A0A7G9S249_9MICO</name>
<evidence type="ECO:0000313" key="3">
    <source>
        <dbReference type="Proteomes" id="UP000515934"/>
    </source>
</evidence>